<dbReference type="KEGG" id="ncc:104948539"/>
<keyword evidence="3" id="KW-1185">Reference proteome</keyword>
<dbReference type="InterPro" id="IPR036179">
    <property type="entry name" value="Ig-like_dom_sf"/>
</dbReference>
<evidence type="ECO:0000313" key="4">
    <source>
        <dbReference type="RefSeq" id="XP_010773042.1"/>
    </source>
</evidence>
<proteinExistence type="predicted"/>
<dbReference type="SUPFAM" id="SSF48726">
    <property type="entry name" value="Immunoglobulin"/>
    <property type="match status" value="1"/>
</dbReference>
<dbReference type="Proteomes" id="UP000504611">
    <property type="component" value="Unplaced"/>
</dbReference>
<dbReference type="GeneID" id="104948539"/>
<gene>
    <name evidence="4" type="primary">LOC104948539</name>
</gene>
<name>A0A6I9N935_9TELE</name>
<sequence>MIRRGTPPPPSPPETLRVVPPPLPSYGTPSSPSLPSWPLSGGPLRLGFNLPAPSLRTDSRPTNLMLLLLLTCLLHSWQCARGQSSYTIDTVSLKILPSSTVQSGTPVTLRCQVRVSHDNIPHLTHTFQLRRDDVPIHSSTTTEDSLVYELNPARAADSGSYECRVKVKDKSRNSDSQKLNVT</sequence>
<evidence type="ECO:0000256" key="1">
    <source>
        <dbReference type="SAM" id="MobiDB-lite"/>
    </source>
</evidence>
<dbReference type="InterPro" id="IPR003599">
    <property type="entry name" value="Ig_sub"/>
</dbReference>
<dbReference type="InterPro" id="IPR007110">
    <property type="entry name" value="Ig-like_dom"/>
</dbReference>
<protein>
    <submittedName>
        <fullName evidence="4">Platelet endothelial cell adhesion molecule-like</fullName>
    </submittedName>
</protein>
<reference evidence="4" key="1">
    <citation type="submission" date="2025-08" db="UniProtKB">
        <authorList>
            <consortium name="RefSeq"/>
        </authorList>
    </citation>
    <scope>IDENTIFICATION</scope>
    <source>
        <tissue evidence="4">Muscle</tissue>
    </source>
</reference>
<dbReference type="PROSITE" id="PS50835">
    <property type="entry name" value="IG_LIKE"/>
    <property type="match status" value="1"/>
</dbReference>
<dbReference type="AlphaFoldDB" id="A0A6I9N935"/>
<dbReference type="Pfam" id="PF13895">
    <property type="entry name" value="Ig_2"/>
    <property type="match status" value="1"/>
</dbReference>
<dbReference type="OrthoDB" id="9950534at2759"/>
<dbReference type="InterPro" id="IPR013783">
    <property type="entry name" value="Ig-like_fold"/>
</dbReference>
<feature type="region of interest" description="Disordered" evidence="1">
    <location>
        <begin position="1"/>
        <end position="34"/>
    </location>
</feature>
<feature type="non-terminal residue" evidence="4">
    <location>
        <position position="182"/>
    </location>
</feature>
<accession>A0A6I9N935</accession>
<evidence type="ECO:0000313" key="3">
    <source>
        <dbReference type="Proteomes" id="UP000504611"/>
    </source>
</evidence>
<organism evidence="3 4">
    <name type="scientific">Notothenia coriiceps</name>
    <name type="common">black rockcod</name>
    <dbReference type="NCBI Taxonomy" id="8208"/>
    <lineage>
        <taxon>Eukaryota</taxon>
        <taxon>Metazoa</taxon>
        <taxon>Chordata</taxon>
        <taxon>Craniata</taxon>
        <taxon>Vertebrata</taxon>
        <taxon>Euteleostomi</taxon>
        <taxon>Actinopterygii</taxon>
        <taxon>Neopterygii</taxon>
        <taxon>Teleostei</taxon>
        <taxon>Neoteleostei</taxon>
        <taxon>Acanthomorphata</taxon>
        <taxon>Eupercaria</taxon>
        <taxon>Perciformes</taxon>
        <taxon>Notothenioidei</taxon>
        <taxon>Nototheniidae</taxon>
        <taxon>Notothenia</taxon>
    </lineage>
</organism>
<dbReference type="SMART" id="SM00409">
    <property type="entry name" value="IG"/>
    <property type="match status" value="1"/>
</dbReference>
<feature type="compositionally biased region" description="Pro residues" evidence="1">
    <location>
        <begin position="1"/>
        <end position="24"/>
    </location>
</feature>
<evidence type="ECO:0000259" key="2">
    <source>
        <dbReference type="PROSITE" id="PS50835"/>
    </source>
</evidence>
<dbReference type="Gene3D" id="2.60.40.10">
    <property type="entry name" value="Immunoglobulins"/>
    <property type="match status" value="1"/>
</dbReference>
<dbReference type="RefSeq" id="XP_010773042.1">
    <property type="nucleotide sequence ID" value="XM_010774740.1"/>
</dbReference>
<feature type="domain" description="Ig-like" evidence="2">
    <location>
        <begin position="89"/>
        <end position="180"/>
    </location>
</feature>